<dbReference type="GO" id="GO:0003676">
    <property type="term" value="F:nucleic acid binding"/>
    <property type="evidence" value="ECO:0007669"/>
    <property type="project" value="InterPro"/>
</dbReference>
<dbReference type="PROSITE" id="PS50158">
    <property type="entry name" value="ZF_CCHC"/>
    <property type="match status" value="1"/>
</dbReference>
<evidence type="ECO:0000256" key="1">
    <source>
        <dbReference type="PROSITE-ProRule" id="PRU00047"/>
    </source>
</evidence>
<feature type="region of interest" description="Disordered" evidence="2">
    <location>
        <begin position="518"/>
        <end position="538"/>
    </location>
</feature>
<dbReference type="CDD" id="cd09272">
    <property type="entry name" value="RNase_HI_RT_Ty1"/>
    <property type="match status" value="1"/>
</dbReference>
<protein>
    <submittedName>
        <fullName evidence="4">Protein FAR1-RELATED SEQUENCE 5</fullName>
    </submittedName>
</protein>
<evidence type="ECO:0000313" key="5">
    <source>
        <dbReference type="Proteomes" id="UP001418222"/>
    </source>
</evidence>
<keyword evidence="1" id="KW-0863">Zinc-finger</keyword>
<keyword evidence="5" id="KW-1185">Reference proteome</keyword>
<reference evidence="4 5" key="1">
    <citation type="journal article" date="2022" name="Nat. Plants">
        <title>Genomes of leafy and leafless Platanthera orchids illuminate the evolution of mycoheterotrophy.</title>
        <authorList>
            <person name="Li M.H."/>
            <person name="Liu K.W."/>
            <person name="Li Z."/>
            <person name="Lu H.C."/>
            <person name="Ye Q.L."/>
            <person name="Zhang D."/>
            <person name="Wang J.Y."/>
            <person name="Li Y.F."/>
            <person name="Zhong Z.M."/>
            <person name="Liu X."/>
            <person name="Yu X."/>
            <person name="Liu D.K."/>
            <person name="Tu X.D."/>
            <person name="Liu B."/>
            <person name="Hao Y."/>
            <person name="Liao X.Y."/>
            <person name="Jiang Y.T."/>
            <person name="Sun W.H."/>
            <person name="Chen J."/>
            <person name="Chen Y.Q."/>
            <person name="Ai Y."/>
            <person name="Zhai J.W."/>
            <person name="Wu S.S."/>
            <person name="Zhou Z."/>
            <person name="Hsiao Y.Y."/>
            <person name="Wu W.L."/>
            <person name="Chen Y.Y."/>
            <person name="Lin Y.F."/>
            <person name="Hsu J.L."/>
            <person name="Li C.Y."/>
            <person name="Wang Z.W."/>
            <person name="Zhao X."/>
            <person name="Zhong W.Y."/>
            <person name="Ma X.K."/>
            <person name="Ma L."/>
            <person name="Huang J."/>
            <person name="Chen G.Z."/>
            <person name="Huang M.Z."/>
            <person name="Huang L."/>
            <person name="Peng D.H."/>
            <person name="Luo Y.B."/>
            <person name="Zou S.Q."/>
            <person name="Chen S.P."/>
            <person name="Lan S."/>
            <person name="Tsai W.C."/>
            <person name="Van de Peer Y."/>
            <person name="Liu Z.J."/>
        </authorList>
    </citation>
    <scope>NUCLEOTIDE SEQUENCE [LARGE SCALE GENOMIC DNA]</scope>
    <source>
        <strain evidence="4">Lor287</strain>
    </source>
</reference>
<evidence type="ECO:0000259" key="3">
    <source>
        <dbReference type="PROSITE" id="PS50158"/>
    </source>
</evidence>
<dbReference type="InterPro" id="IPR018289">
    <property type="entry name" value="MULE_transposase_dom"/>
</dbReference>
<feature type="region of interest" description="Disordered" evidence="2">
    <location>
        <begin position="867"/>
        <end position="930"/>
    </location>
</feature>
<feature type="compositionally biased region" description="Basic and acidic residues" evidence="2">
    <location>
        <begin position="867"/>
        <end position="881"/>
    </location>
</feature>
<accession>A0AAP0ATM2</accession>
<dbReference type="PANTHER" id="PTHR47718">
    <property type="entry name" value="OS01G0519700 PROTEIN"/>
    <property type="match status" value="1"/>
</dbReference>
<sequence>MDVHSRLQCGVFGDVLAFDTTYNTNKYSMVFAPFSGVDNHFNTVFLGGGFIKDETIDSFLWLFETWVEASGRAPNTIITDQDPAMRAAIEQVFPFARHRFCIWHITKKLTEKLGGIENKIEVIEKITKCIWDSETDSEFCVIWASIITEHRLHDNDWLASMFEIKHHWIPLYLKSCFFAGMHSSQRSESLNSFIKRYSTERNTLMDFYARFTNGLEEQRQDALEDEHQTIITYPKLKTTWSLEKQMSQIYTKKIFYKFQDEVVSSLMHNVFVGDEDESGMCRLLEFLGIPCRHLIAMLKYLNHTTLPIEYIVHRWTRSVTVRLKKLDDGCVGRTKRSELSYVANQLIEEALDRNETFTFAMITLRDALEEIQRMKAKKGENEDRVEETTIEDERISQLSSNVKLCIKEPDIARPKGSGKRLKSPLEKQSAKARLCTSCKQRGVNHDKRNCFNVFVVGSRRERPTARLRPGHFRRRGEESFPRRRQAGKTYRVSIVVGKQGGSTARLGYAISVSEEKRVSAAGAGRTNRPGSRHDFRRQRNHLAGSARRQFIILDGRLDLVPSLRGREPRFSRPLFVDRFSSAVSLTAFRRPLFFNSFVDRISSAVSSTAFRRPLFFSSFVDRFSSAVSSTAFRRPHFINGFADRFSSTENCNGFRSEDSAGIKPEKFNGNDFRRWQAQVEYWLNTLGLLSAIFDAPSSETEIPSAANAVASSLPSSSSSSANTTRTYIRRVPYRDPVDVEYHCRNRILSALSDSLYDVFLQYHTAKDLWYALEARYNLDNAGIERYNVSNLHKFKIDASKPINPQIHQLDEMLSKIRADGSILSENYLVACLIDALPDSWSGFSTRLRHDQSNLTYVQIQNAIRIEEEHKSKNSKTPKDLAPKVNLTESQGNHSSHHHFKAKRKNHKKPFRQGSRHQKPNQSKSSSSNQNLGKGKWCFICGRTNHLSTNCFYKKTEPMVGKSHGSKAQANMIQAPNQPIFGLDYSPSLHLTCSLDWWLDSGANVHTCFDRSCFSTFQDISGGSVILGDASSAKILGRGRVDLRLTFRKTLALHDVLFVPRVRKNLISGSLSVKKGYKIVLESNKVVITLNDLFIDYSLVYPGFPEVLEGYSDVNWVTDSLDVKSTTGFVFLLGGVVISWASTKQTVISKSTMKSELIALDTTCAEAEWIKNLLSEIPLLAKPIPVISLHCDNKSVIDLTASNSTNSKMNKFMRISDFVDRFSSTAFRRPLFFSSFVDRFSSAFSSTAFLQRFRRPLFFSSFVDRISSTAFLQRFRRPLFVDRFLK</sequence>
<dbReference type="InterPro" id="IPR001878">
    <property type="entry name" value="Znf_CCHC"/>
</dbReference>
<feature type="domain" description="CCHC-type" evidence="3">
    <location>
        <begin position="937"/>
        <end position="950"/>
    </location>
</feature>
<evidence type="ECO:0000256" key="2">
    <source>
        <dbReference type="SAM" id="MobiDB-lite"/>
    </source>
</evidence>
<name>A0AAP0ATM2_9ASPA</name>
<comment type="caution">
    <text evidence="4">The sequence shown here is derived from an EMBL/GenBank/DDBJ whole genome shotgun (WGS) entry which is preliminary data.</text>
</comment>
<keyword evidence="1" id="KW-0479">Metal-binding</keyword>
<evidence type="ECO:0000313" key="4">
    <source>
        <dbReference type="EMBL" id="KAK8914272.1"/>
    </source>
</evidence>
<keyword evidence="1" id="KW-0862">Zinc</keyword>
<dbReference type="InterPro" id="IPR054722">
    <property type="entry name" value="PolX-like_BBD"/>
</dbReference>
<dbReference type="Pfam" id="PF10551">
    <property type="entry name" value="MULE"/>
    <property type="match status" value="1"/>
</dbReference>
<gene>
    <name evidence="4" type="primary">FRS5</name>
    <name evidence="4" type="ORF">KSP39_PZI024333</name>
</gene>
<organism evidence="4 5">
    <name type="scientific">Platanthera zijinensis</name>
    <dbReference type="NCBI Taxonomy" id="2320716"/>
    <lineage>
        <taxon>Eukaryota</taxon>
        <taxon>Viridiplantae</taxon>
        <taxon>Streptophyta</taxon>
        <taxon>Embryophyta</taxon>
        <taxon>Tracheophyta</taxon>
        <taxon>Spermatophyta</taxon>
        <taxon>Magnoliopsida</taxon>
        <taxon>Liliopsida</taxon>
        <taxon>Asparagales</taxon>
        <taxon>Orchidaceae</taxon>
        <taxon>Orchidoideae</taxon>
        <taxon>Orchideae</taxon>
        <taxon>Orchidinae</taxon>
        <taxon>Platanthera</taxon>
    </lineage>
</organism>
<feature type="compositionally biased region" description="Basic residues" evidence="2">
    <location>
        <begin position="894"/>
        <end position="918"/>
    </location>
</feature>
<dbReference type="Pfam" id="PF22936">
    <property type="entry name" value="Pol_BBD"/>
    <property type="match status" value="1"/>
</dbReference>
<dbReference type="GO" id="GO:0008270">
    <property type="term" value="F:zinc ion binding"/>
    <property type="evidence" value="ECO:0007669"/>
    <property type="project" value="UniProtKB-KW"/>
</dbReference>
<dbReference type="Pfam" id="PF14223">
    <property type="entry name" value="Retrotran_gag_2"/>
    <property type="match status" value="1"/>
</dbReference>
<feature type="compositionally biased region" description="Low complexity" evidence="2">
    <location>
        <begin position="919"/>
        <end position="930"/>
    </location>
</feature>
<proteinExistence type="predicted"/>
<dbReference type="EMBL" id="JBBWWQ010000021">
    <property type="protein sequence ID" value="KAK8914272.1"/>
    <property type="molecule type" value="Genomic_DNA"/>
</dbReference>
<dbReference type="Proteomes" id="UP001418222">
    <property type="component" value="Unassembled WGS sequence"/>
</dbReference>